<accession>A0A8T0EIM4</accession>
<evidence type="ECO:0000313" key="1">
    <source>
        <dbReference type="EMBL" id="KAF8773750.1"/>
    </source>
</evidence>
<keyword evidence="2" id="KW-1185">Reference proteome</keyword>
<gene>
    <name evidence="1" type="ORF">HNY73_016382</name>
</gene>
<proteinExistence type="predicted"/>
<reference evidence="1" key="1">
    <citation type="journal article" date="2020" name="bioRxiv">
        <title>Chromosome-level reference genome of the European wasp spider Argiope bruennichi: a resource for studies on range expansion and evolutionary adaptation.</title>
        <authorList>
            <person name="Sheffer M.M."/>
            <person name="Hoppe A."/>
            <person name="Krehenwinkel H."/>
            <person name="Uhl G."/>
            <person name="Kuss A.W."/>
            <person name="Jensen L."/>
            <person name="Jensen C."/>
            <person name="Gillespie R.G."/>
            <person name="Hoff K.J."/>
            <person name="Prost S."/>
        </authorList>
    </citation>
    <scope>NUCLEOTIDE SEQUENCE</scope>
</reference>
<sequence length="284" mass="32397">MPYITNVHRRSVPSKRSSRIHCSGFVAGLFRVGKGYSPYVPSLFVFCIFSALAAVDSRPTHMSEARWINPWITGHCSTDGDMVGALRPTSFEIARGGQMSRMAANQAQKLFNTFVAETFKDASFIEGIASHRLNWLPKINRAELKNMELEDACRYFFRVMQYYGVALEQVITDEVLYGGDFLALCREAENHLTQVLCQLQMSTYLLRVRLDPDVLRDVMNQRYRTGTASQRALRNYLIFRDYADALGAMVETFEDIQNSIADLDMEAIKLILYTIRMPVLCIEL</sequence>
<reference evidence="1" key="2">
    <citation type="submission" date="2020-06" db="EMBL/GenBank/DDBJ databases">
        <authorList>
            <person name="Sheffer M."/>
        </authorList>
    </citation>
    <scope>NUCLEOTIDE SEQUENCE</scope>
</reference>
<dbReference type="EMBL" id="JABXBU010002227">
    <property type="protein sequence ID" value="KAF8773750.1"/>
    <property type="molecule type" value="Genomic_DNA"/>
</dbReference>
<name>A0A8T0EIM4_ARGBR</name>
<evidence type="ECO:0000313" key="2">
    <source>
        <dbReference type="Proteomes" id="UP000807504"/>
    </source>
</evidence>
<protein>
    <submittedName>
        <fullName evidence="1">Uncharacterized protein</fullName>
    </submittedName>
</protein>
<organism evidence="1 2">
    <name type="scientific">Argiope bruennichi</name>
    <name type="common">Wasp spider</name>
    <name type="synonym">Aranea bruennichi</name>
    <dbReference type="NCBI Taxonomy" id="94029"/>
    <lineage>
        <taxon>Eukaryota</taxon>
        <taxon>Metazoa</taxon>
        <taxon>Ecdysozoa</taxon>
        <taxon>Arthropoda</taxon>
        <taxon>Chelicerata</taxon>
        <taxon>Arachnida</taxon>
        <taxon>Araneae</taxon>
        <taxon>Araneomorphae</taxon>
        <taxon>Entelegynae</taxon>
        <taxon>Araneoidea</taxon>
        <taxon>Araneidae</taxon>
        <taxon>Argiope</taxon>
    </lineage>
</organism>
<dbReference type="Proteomes" id="UP000807504">
    <property type="component" value="Unassembled WGS sequence"/>
</dbReference>
<comment type="caution">
    <text evidence="1">The sequence shown here is derived from an EMBL/GenBank/DDBJ whole genome shotgun (WGS) entry which is preliminary data.</text>
</comment>
<dbReference type="AlphaFoldDB" id="A0A8T0EIM4"/>